<evidence type="ECO:0000313" key="2">
    <source>
        <dbReference type="EMBL" id="CAB1413763.1"/>
    </source>
</evidence>
<comment type="caution">
    <text evidence="2">The sequence shown here is derived from an EMBL/GenBank/DDBJ whole genome shotgun (WGS) entry which is preliminary data.</text>
</comment>
<evidence type="ECO:0000256" key="1">
    <source>
        <dbReference type="SAM" id="MobiDB-lite"/>
    </source>
</evidence>
<gene>
    <name evidence="2" type="ORF">PLEPLA_LOCUS1465</name>
</gene>
<dbReference type="Proteomes" id="UP001153269">
    <property type="component" value="Unassembled WGS sequence"/>
</dbReference>
<proteinExistence type="predicted"/>
<dbReference type="AlphaFoldDB" id="A0A9N7Y5U1"/>
<accession>A0A9N7Y5U1</accession>
<protein>
    <submittedName>
        <fullName evidence="2">Uncharacterized protein</fullName>
    </submittedName>
</protein>
<feature type="compositionally biased region" description="Polar residues" evidence="1">
    <location>
        <begin position="105"/>
        <end position="115"/>
    </location>
</feature>
<sequence>MKDLRNLSFLHRGCNSLLLKELLRDPTMSCRGSSGKRKLGQPQSHLIGQHLSLLLKYFIAMQGIDGAASCVTTLIESPHSLTPLAVPPPSSNPLSNLGAAPGYSSGDSETVSCRK</sequence>
<reference evidence="2" key="1">
    <citation type="submission" date="2020-03" db="EMBL/GenBank/DDBJ databases">
        <authorList>
            <person name="Weist P."/>
        </authorList>
    </citation>
    <scope>NUCLEOTIDE SEQUENCE</scope>
</reference>
<dbReference type="EMBL" id="CADEAL010000069">
    <property type="protein sequence ID" value="CAB1413763.1"/>
    <property type="molecule type" value="Genomic_DNA"/>
</dbReference>
<name>A0A9N7Y5U1_PLEPL</name>
<feature type="region of interest" description="Disordered" evidence="1">
    <location>
        <begin position="81"/>
        <end position="115"/>
    </location>
</feature>
<organism evidence="2 3">
    <name type="scientific">Pleuronectes platessa</name>
    <name type="common">European plaice</name>
    <dbReference type="NCBI Taxonomy" id="8262"/>
    <lineage>
        <taxon>Eukaryota</taxon>
        <taxon>Metazoa</taxon>
        <taxon>Chordata</taxon>
        <taxon>Craniata</taxon>
        <taxon>Vertebrata</taxon>
        <taxon>Euteleostomi</taxon>
        <taxon>Actinopterygii</taxon>
        <taxon>Neopterygii</taxon>
        <taxon>Teleostei</taxon>
        <taxon>Neoteleostei</taxon>
        <taxon>Acanthomorphata</taxon>
        <taxon>Carangaria</taxon>
        <taxon>Pleuronectiformes</taxon>
        <taxon>Pleuronectoidei</taxon>
        <taxon>Pleuronectidae</taxon>
        <taxon>Pleuronectes</taxon>
    </lineage>
</organism>
<keyword evidence="3" id="KW-1185">Reference proteome</keyword>
<evidence type="ECO:0000313" key="3">
    <source>
        <dbReference type="Proteomes" id="UP001153269"/>
    </source>
</evidence>